<organism evidence="3 4">
    <name type="scientific">Roseibium aggregatum (strain ATCC 25650 / DSM 13394 / JCM 20685 / NBRC 16684 / NCIMB 2208 / IAM 12614 / B1)</name>
    <name type="common">Stappia aggregata</name>
    <dbReference type="NCBI Taxonomy" id="384765"/>
    <lineage>
        <taxon>Bacteria</taxon>
        <taxon>Pseudomonadati</taxon>
        <taxon>Pseudomonadota</taxon>
        <taxon>Alphaproteobacteria</taxon>
        <taxon>Hyphomicrobiales</taxon>
        <taxon>Stappiaceae</taxon>
        <taxon>Roseibium</taxon>
    </lineage>
</organism>
<evidence type="ECO:0000259" key="2">
    <source>
        <dbReference type="Pfam" id="PF07331"/>
    </source>
</evidence>
<gene>
    <name evidence="3" type="ORF">SIAM614_21757</name>
</gene>
<dbReference type="eggNOG" id="ENOG5032QWF">
    <property type="taxonomic scope" value="Bacteria"/>
</dbReference>
<name>A0P386_ROSAI</name>
<dbReference type="InterPro" id="IPR009936">
    <property type="entry name" value="DUF1468"/>
</dbReference>
<evidence type="ECO:0000256" key="1">
    <source>
        <dbReference type="SAM" id="Phobius"/>
    </source>
</evidence>
<proteinExistence type="predicted"/>
<feature type="transmembrane region" description="Helical" evidence="1">
    <location>
        <begin position="34"/>
        <end position="53"/>
    </location>
</feature>
<sequence>MCRPVALRFQGGFGLARIKTLQELFKRYRRPGDIVFATLFLAFSVFLLTQIPGETVWANRTKWFAQPRLWPSVAIGGMVLFASLHFIGSLCSKRIPGRWREVGFWLQSFEFVAYFLIYVLLVPQIGYLPATLAFTLFLCVRIGEATPLNLGAAVVFSISVVVIFRAFLQVKVPAGHIYEALPDGIRAFALTYL</sequence>
<accession>A0P386</accession>
<keyword evidence="1" id="KW-0812">Transmembrane</keyword>
<comment type="caution">
    <text evidence="3">The sequence shown here is derived from an EMBL/GenBank/DDBJ whole genome shotgun (WGS) entry which is preliminary data.</text>
</comment>
<evidence type="ECO:0000313" key="3">
    <source>
        <dbReference type="EMBL" id="EAV40557.1"/>
    </source>
</evidence>
<dbReference type="Proteomes" id="UP000004848">
    <property type="component" value="Unassembled WGS sequence"/>
</dbReference>
<reference evidence="3 4" key="1">
    <citation type="submission" date="2006-05" db="EMBL/GenBank/DDBJ databases">
        <authorList>
            <person name="King G."/>
            <person name="Ferriera S."/>
            <person name="Johnson J."/>
            <person name="Kravitz S."/>
            <person name="Beeson K."/>
            <person name="Sutton G."/>
            <person name="Rogers Y.-H."/>
            <person name="Friedman R."/>
            <person name="Frazier M."/>
            <person name="Venter J.C."/>
        </authorList>
    </citation>
    <scope>NUCLEOTIDE SEQUENCE [LARGE SCALE GENOMIC DNA]</scope>
    <source>
        <strain evidence="4">ATCC 25650 / DSM 13394 / JCM 20685 / NBRC 16684 / NCIMB 2208 / IAM 12614 / B1</strain>
    </source>
</reference>
<feature type="transmembrane region" description="Helical" evidence="1">
    <location>
        <begin position="150"/>
        <end position="168"/>
    </location>
</feature>
<keyword evidence="1" id="KW-1133">Transmembrane helix</keyword>
<protein>
    <recommendedName>
        <fullName evidence="2">DUF1468 domain-containing protein</fullName>
    </recommendedName>
</protein>
<evidence type="ECO:0000313" key="4">
    <source>
        <dbReference type="Proteomes" id="UP000004848"/>
    </source>
</evidence>
<feature type="transmembrane region" description="Helical" evidence="1">
    <location>
        <begin position="111"/>
        <end position="138"/>
    </location>
</feature>
<dbReference type="EMBL" id="AAUW01000029">
    <property type="protein sequence ID" value="EAV40557.1"/>
    <property type="molecule type" value="Genomic_DNA"/>
</dbReference>
<keyword evidence="1" id="KW-0472">Membrane</keyword>
<dbReference type="Pfam" id="PF07331">
    <property type="entry name" value="TctB"/>
    <property type="match status" value="1"/>
</dbReference>
<dbReference type="AlphaFoldDB" id="A0P386"/>
<feature type="domain" description="DUF1468" evidence="2">
    <location>
        <begin position="35"/>
        <end position="173"/>
    </location>
</feature>
<feature type="transmembrane region" description="Helical" evidence="1">
    <location>
        <begin position="73"/>
        <end position="91"/>
    </location>
</feature>